<dbReference type="AlphaFoldDB" id="A0AAN6EQH0"/>
<feature type="domain" description="F-box" evidence="2">
    <location>
        <begin position="62"/>
        <end position="113"/>
    </location>
</feature>
<dbReference type="PROSITE" id="PS50181">
    <property type="entry name" value="FBOX"/>
    <property type="match status" value="1"/>
</dbReference>
<organism evidence="3 4">
    <name type="scientific">Exophiala dermatitidis</name>
    <name type="common">Black yeast-like fungus</name>
    <name type="synonym">Wangiella dermatitidis</name>
    <dbReference type="NCBI Taxonomy" id="5970"/>
    <lineage>
        <taxon>Eukaryota</taxon>
        <taxon>Fungi</taxon>
        <taxon>Dikarya</taxon>
        <taxon>Ascomycota</taxon>
        <taxon>Pezizomycotina</taxon>
        <taxon>Eurotiomycetes</taxon>
        <taxon>Chaetothyriomycetidae</taxon>
        <taxon>Chaetothyriales</taxon>
        <taxon>Herpotrichiellaceae</taxon>
        <taxon>Exophiala</taxon>
    </lineage>
</organism>
<evidence type="ECO:0000313" key="4">
    <source>
        <dbReference type="Proteomes" id="UP001161757"/>
    </source>
</evidence>
<feature type="transmembrane region" description="Helical" evidence="1">
    <location>
        <begin position="262"/>
        <end position="281"/>
    </location>
</feature>
<sequence length="302" mass="34277">MMEKRTRAWNYDEQDRLVLFRIPQKVDLGLASSGNVKTNPALNDDGQVLPDAATTAIRAPGRGSMTKLPAEVVHAIAEYLHPIDRVCVALTCKNLARAMVSAPRLTEQTWRPFASPFGKRPVANTLVIRLAHGWLPKDKMRYCCECDKILPRDETYFRKRLAYKKRPGWLREVDCSKQDWDKMSTKAKYEHLVRIWCSSKAADSSGLFCETCRGENFAPGCYEGGNVVACPLYLEEGLTSDGLRSPTRLGKIYNSAKLGRRAIIWILDHAFCLLLCCSTAINSVCDQCRRCWRAIRWNDVRQ</sequence>
<accession>A0AAN6EQH0</accession>
<dbReference type="Proteomes" id="UP001161757">
    <property type="component" value="Unassembled WGS sequence"/>
</dbReference>
<evidence type="ECO:0000256" key="1">
    <source>
        <dbReference type="SAM" id="Phobius"/>
    </source>
</evidence>
<name>A0AAN6EQH0_EXODE</name>
<comment type="caution">
    <text evidence="3">The sequence shown here is derived from an EMBL/GenBank/DDBJ whole genome shotgun (WGS) entry which is preliminary data.</text>
</comment>
<dbReference type="InterPro" id="IPR036047">
    <property type="entry name" value="F-box-like_dom_sf"/>
</dbReference>
<evidence type="ECO:0000313" key="3">
    <source>
        <dbReference type="EMBL" id="KAJ8989662.1"/>
    </source>
</evidence>
<keyword evidence="1" id="KW-0472">Membrane</keyword>
<gene>
    <name evidence="3" type="ORF">HRR80_006382</name>
</gene>
<evidence type="ECO:0000259" key="2">
    <source>
        <dbReference type="PROSITE" id="PS50181"/>
    </source>
</evidence>
<protein>
    <recommendedName>
        <fullName evidence="2">F-box domain-containing protein</fullName>
    </recommendedName>
</protein>
<proteinExistence type="predicted"/>
<dbReference type="CDD" id="cd09917">
    <property type="entry name" value="F-box_SF"/>
    <property type="match status" value="1"/>
</dbReference>
<reference evidence="3" key="1">
    <citation type="submission" date="2023-01" db="EMBL/GenBank/DDBJ databases">
        <title>Exophiala dermititidis isolated from Cystic Fibrosis Patient.</title>
        <authorList>
            <person name="Kurbessoian T."/>
            <person name="Crocker A."/>
            <person name="Murante D."/>
            <person name="Hogan D.A."/>
            <person name="Stajich J.E."/>
        </authorList>
    </citation>
    <scope>NUCLEOTIDE SEQUENCE</scope>
    <source>
        <strain evidence="3">Ex8</strain>
    </source>
</reference>
<dbReference type="SUPFAM" id="SSF81383">
    <property type="entry name" value="F-box domain"/>
    <property type="match status" value="1"/>
</dbReference>
<dbReference type="InterPro" id="IPR001810">
    <property type="entry name" value="F-box_dom"/>
</dbReference>
<keyword evidence="1" id="KW-1133">Transmembrane helix</keyword>
<dbReference type="EMBL" id="JAJGCB010000013">
    <property type="protein sequence ID" value="KAJ8989662.1"/>
    <property type="molecule type" value="Genomic_DNA"/>
</dbReference>
<keyword evidence="1" id="KW-0812">Transmembrane</keyword>